<evidence type="ECO:0000313" key="2">
    <source>
        <dbReference type="Proteomes" id="UP000011885"/>
    </source>
</evidence>
<keyword evidence="2" id="KW-1185">Reference proteome</keyword>
<protein>
    <submittedName>
        <fullName evidence="1">Uncharacterized protein</fullName>
    </submittedName>
</protein>
<gene>
    <name evidence="1" type="ORF">RSSM_02956</name>
</gene>
<dbReference type="EMBL" id="ANOH01000207">
    <property type="protein sequence ID" value="EMI55595.1"/>
    <property type="molecule type" value="Genomic_DNA"/>
</dbReference>
<evidence type="ECO:0000313" key="1">
    <source>
        <dbReference type="EMBL" id="EMI55595.1"/>
    </source>
</evidence>
<dbReference type="Proteomes" id="UP000011885">
    <property type="component" value="Unassembled WGS sequence"/>
</dbReference>
<sequence>MPAKTPGELLIESFWPNVVVSDCRFAVHKINGLLASYRPKVSGNILRLHLVP</sequence>
<proteinExistence type="predicted"/>
<name>M5U2D0_9BACT</name>
<dbReference type="PATRIC" id="fig|1263870.3.peg.3143"/>
<comment type="caution">
    <text evidence="1">The sequence shown here is derived from an EMBL/GenBank/DDBJ whole genome shotgun (WGS) entry which is preliminary data.</text>
</comment>
<accession>M5U2D0</accession>
<dbReference type="AlphaFoldDB" id="M5U2D0"/>
<organism evidence="1 2">
    <name type="scientific">Rhodopirellula sallentina SM41</name>
    <dbReference type="NCBI Taxonomy" id="1263870"/>
    <lineage>
        <taxon>Bacteria</taxon>
        <taxon>Pseudomonadati</taxon>
        <taxon>Planctomycetota</taxon>
        <taxon>Planctomycetia</taxon>
        <taxon>Pirellulales</taxon>
        <taxon>Pirellulaceae</taxon>
        <taxon>Rhodopirellula</taxon>
    </lineage>
</organism>
<reference evidence="1 2" key="1">
    <citation type="journal article" date="2013" name="Mar. Genomics">
        <title>Expression of sulfatases in Rhodopirellula baltica and the diversity of sulfatases in the genus Rhodopirellula.</title>
        <authorList>
            <person name="Wegner C.E."/>
            <person name="Richter-Heitmann T."/>
            <person name="Klindworth A."/>
            <person name="Klockow C."/>
            <person name="Richter M."/>
            <person name="Achstetter T."/>
            <person name="Glockner F.O."/>
            <person name="Harder J."/>
        </authorList>
    </citation>
    <scope>NUCLEOTIDE SEQUENCE [LARGE SCALE GENOMIC DNA]</scope>
    <source>
        <strain evidence="1 2">SM41</strain>
    </source>
</reference>